<proteinExistence type="predicted"/>
<evidence type="ECO:0000313" key="1">
    <source>
        <dbReference type="EMBL" id="RHW25823.1"/>
    </source>
</evidence>
<reference evidence="1 2" key="1">
    <citation type="submission" date="2018-09" db="EMBL/GenBank/DDBJ databases">
        <title>Genome sequencing of Nocardioides immobilis CCTCC AB 2017083 for comparison to Nocardioides silvaticus.</title>
        <authorList>
            <person name="Li C."/>
            <person name="Wang G."/>
        </authorList>
    </citation>
    <scope>NUCLEOTIDE SEQUENCE [LARGE SCALE GENOMIC DNA]</scope>
    <source>
        <strain evidence="1 2">CCTCC AB 2017083</strain>
    </source>
</reference>
<protein>
    <submittedName>
        <fullName evidence="1">XRE family transcriptional regulator</fullName>
    </submittedName>
</protein>
<dbReference type="EMBL" id="QXGH01000021">
    <property type="protein sequence ID" value="RHW25823.1"/>
    <property type="molecule type" value="Genomic_DNA"/>
</dbReference>
<evidence type="ECO:0000313" key="2">
    <source>
        <dbReference type="Proteomes" id="UP000283644"/>
    </source>
</evidence>
<organism evidence="1 2">
    <name type="scientific">Nocardioides immobilis</name>
    <dbReference type="NCBI Taxonomy" id="2049295"/>
    <lineage>
        <taxon>Bacteria</taxon>
        <taxon>Bacillati</taxon>
        <taxon>Actinomycetota</taxon>
        <taxon>Actinomycetes</taxon>
        <taxon>Propionibacteriales</taxon>
        <taxon>Nocardioidaceae</taxon>
        <taxon>Nocardioides</taxon>
    </lineage>
</organism>
<keyword evidence="2" id="KW-1185">Reference proteome</keyword>
<gene>
    <name evidence="1" type="ORF">D0Z08_17455</name>
</gene>
<dbReference type="Proteomes" id="UP000283644">
    <property type="component" value="Unassembled WGS sequence"/>
</dbReference>
<name>A0A417XZM8_9ACTN</name>
<accession>A0A417XZM8</accession>
<dbReference type="AlphaFoldDB" id="A0A417XZM8"/>
<sequence length="245" mass="27388">MHQAGVTVGELATGVEVDPKTVERWLQNGRVPHKRHRQRVASLLESDEIFLWPQLLDDEQVHATSKAELMGFYPNRGAVPADLWRRLVDGATERVEILVYAGLFLVDSHPDLPAKLVERAADGLKVRLLYGDPDSATVAWRGDEEGIGANLAARIRLSLTYMQPVLGIPGVEVRQHDSVLYNSIYRFDDQMLVNTHVVGSPAPQNPVLHIRKLADGQLFEHYLKSFDRVWDAAQALDADSLAQPF</sequence>
<comment type="caution">
    <text evidence="1">The sequence shown here is derived from an EMBL/GenBank/DDBJ whole genome shotgun (WGS) entry which is preliminary data.</text>
</comment>
<dbReference type="OrthoDB" id="8438314at2"/>